<dbReference type="Pfam" id="PF06470">
    <property type="entry name" value="SMC_hinge"/>
    <property type="match status" value="1"/>
</dbReference>
<dbReference type="GO" id="GO:0030261">
    <property type="term" value="P:chromosome condensation"/>
    <property type="evidence" value="ECO:0007669"/>
    <property type="project" value="InterPro"/>
</dbReference>
<protein>
    <recommendedName>
        <fullName evidence="7">Chromosome partition protein Smc</fullName>
    </recommendedName>
</protein>
<dbReference type="PIRSF" id="PIRSF005719">
    <property type="entry name" value="SMC"/>
    <property type="match status" value="1"/>
</dbReference>
<dbReference type="InterPro" id="IPR011890">
    <property type="entry name" value="SMC_prok"/>
</dbReference>
<evidence type="ECO:0000313" key="10">
    <source>
        <dbReference type="Proteomes" id="UP000051008"/>
    </source>
</evidence>
<dbReference type="FunFam" id="3.40.50.300:FF:000984">
    <property type="entry name" value="Chromosome partition protein Smc"/>
    <property type="match status" value="1"/>
</dbReference>
<dbReference type="SUPFAM" id="SSF52540">
    <property type="entry name" value="P-loop containing nucleoside triphosphate hydrolases"/>
    <property type="match status" value="1"/>
</dbReference>
<evidence type="ECO:0000256" key="1">
    <source>
        <dbReference type="ARBA" id="ARBA00004496"/>
    </source>
</evidence>
<feature type="domain" description="SMC hinge" evidence="8">
    <location>
        <begin position="518"/>
        <end position="637"/>
    </location>
</feature>
<comment type="similarity">
    <text evidence="7">Belongs to the SMC family.</text>
</comment>
<dbReference type="NCBIfam" id="TIGR02168">
    <property type="entry name" value="SMC_prok_B"/>
    <property type="match status" value="1"/>
</dbReference>
<sequence length="1182" mass="132835">MKLKALTLNGFKSFADKTKIEFQPGMTGIVGPNGSGKSNIIEALRWVLGEQSVKSLRGGKMPDVIFAGSQTRAPLNRAEVVIELDNSDGFLKQQPPELVITRRIYRNGESEFLINQKKVRLREIVDLFMDTGLGRESFSIISQGRVEAIFNSKPLERRVLIEEVAGVLKYKKEKHRAQKELEETTGHLNRVADIITELYQQKQPLEEQASIARDYLEQKKQYDYFDLNNLVLEIKAKSQKRAEIQAELAKIKDLVAKHSQSASKQEQLTANLHQQQQQLEAKLDAAQERLVELTKQKGYLSGEEKVSKQTREYQELQRKDTSDRLEVDQKNLRELKEQEAKLEEQLAQVQAQKADYQAKIDRLTADANIDEATLNEQVEKLRQELFEKSQEQSALQSQHAYLKRESEHSQSLTASALAKHKELEAAYQAAKEKKHQAKADLLAAKETVAQLNQRQAELTSEVSKYQLRYDNQKERWYEASDILKQAQTRYETLKNVATSYDGYYQGVKQVLQAKGKLAGVIGAVAEIITVPPEFSQALEAVLAGQLQNVVVTTDEAAKQAINYLRANKLGRATFLPRNTVKRRALTTKQRQILASQQGIVGVASELVTVNAADQPILDYLLGTTVVVKSLAEATVVARALNHSLRIVTLAGDIVNAGGSMSGGANQQRKIGLLEQKQQLEKLAANIDLMKSKLATVELEGNEAKQQLTASKQAVQQLAPKLQAAQTKLQQCQQQFDISQVELSHQEQQLRAEATSQEEQTKANMRAQTELKEVVAKLDQLEQAIAQLKEQLAYKQEFLNDTRTSQAKNQQKLTRLKQELAVVEERLQSVKLQANEVANQIKRLSENIAKAKERLAILKQEQELRHGQVEDLADKQAKVKQEHAQLEQTVAKMIEQRKTLHAQVAQAEEQLKRASELKAAAYDEQSEKARQDSKLEAQLDGLLTDLADRHELSYEAASKLENLETDIDYVKRRLKLLQLGLDELGDVNLGAISEFDRVNERYEFLAKQQDDLLAAKAQLEKSMQEMDGEVKRRFKQTFEEVAQAFEEIFPAIFGGGRAKLSLTDSDLLTTGVEIMAQPPGKKFQTLTLLSGGEKALTAIALLFAILKVRPVPFVVLDEAEAALDDANVVRYSQYLQNFEGKTQFIVITHRKGTMMNADILYGVTMQESGVSKMVSVSLAQLEQ</sequence>
<evidence type="ECO:0000256" key="3">
    <source>
        <dbReference type="ARBA" id="ARBA00022741"/>
    </source>
</evidence>
<dbReference type="InterPro" id="IPR010935">
    <property type="entry name" value="SMC_hinge"/>
</dbReference>
<dbReference type="PANTHER" id="PTHR43977">
    <property type="entry name" value="STRUCTURAL MAINTENANCE OF CHROMOSOMES PROTEIN 3"/>
    <property type="match status" value="1"/>
</dbReference>
<keyword evidence="10" id="KW-1185">Reference proteome</keyword>
<dbReference type="Gene3D" id="3.40.50.300">
    <property type="entry name" value="P-loop containing nucleotide triphosphate hydrolases"/>
    <property type="match status" value="2"/>
</dbReference>
<accession>A0A0R2A822</accession>
<comment type="subcellular location">
    <subcellularLocation>
        <location evidence="1 7">Cytoplasm</location>
    </subcellularLocation>
</comment>
<dbReference type="Gene3D" id="1.20.1060.20">
    <property type="match status" value="1"/>
</dbReference>
<dbReference type="SMART" id="SM00968">
    <property type="entry name" value="SMC_hinge"/>
    <property type="match status" value="1"/>
</dbReference>
<gene>
    <name evidence="7" type="primary">smc</name>
    <name evidence="9" type="ORF">FC14_GL000386</name>
</gene>
<dbReference type="GO" id="GO:0007059">
    <property type="term" value="P:chromosome segregation"/>
    <property type="evidence" value="ECO:0007669"/>
    <property type="project" value="UniProtKB-UniRule"/>
</dbReference>
<dbReference type="InterPro" id="IPR024704">
    <property type="entry name" value="SMC"/>
</dbReference>
<dbReference type="GO" id="GO:0005737">
    <property type="term" value="C:cytoplasm"/>
    <property type="evidence" value="ECO:0007669"/>
    <property type="project" value="UniProtKB-SubCell"/>
</dbReference>
<evidence type="ECO:0000256" key="7">
    <source>
        <dbReference type="HAMAP-Rule" id="MF_01894"/>
    </source>
</evidence>
<comment type="function">
    <text evidence="7">Required for chromosome condensation and partitioning.</text>
</comment>
<evidence type="ECO:0000256" key="4">
    <source>
        <dbReference type="ARBA" id="ARBA00022840"/>
    </source>
</evidence>
<feature type="coiled-coil region" evidence="7">
    <location>
        <begin position="672"/>
        <end position="923"/>
    </location>
</feature>
<dbReference type="InterPro" id="IPR003395">
    <property type="entry name" value="RecF/RecN/SMC_N"/>
</dbReference>
<name>A0A0R2A822_9LACO</name>
<dbReference type="GO" id="GO:0006260">
    <property type="term" value="P:DNA replication"/>
    <property type="evidence" value="ECO:0007669"/>
    <property type="project" value="UniProtKB-UniRule"/>
</dbReference>
<comment type="domain">
    <text evidence="7">Contains large globular domains required for ATP hydrolysis at each terminus and a third globular domain forming a flexible hinge near the middle of the molecule. These domains are separated by coiled-coil structures.</text>
</comment>
<proteinExistence type="inferred from homology"/>
<keyword evidence="6 7" id="KW-0238">DNA-binding</keyword>
<evidence type="ECO:0000313" key="9">
    <source>
        <dbReference type="EMBL" id="KRM63601.1"/>
    </source>
</evidence>
<dbReference type="SUPFAM" id="SSF57997">
    <property type="entry name" value="Tropomyosin"/>
    <property type="match status" value="1"/>
</dbReference>
<evidence type="ECO:0000259" key="8">
    <source>
        <dbReference type="SMART" id="SM00968"/>
    </source>
</evidence>
<dbReference type="CDD" id="cd03278">
    <property type="entry name" value="ABC_SMC_barmotin"/>
    <property type="match status" value="2"/>
</dbReference>
<keyword evidence="5 7" id="KW-0175">Coiled coil</keyword>
<keyword evidence="4 7" id="KW-0067">ATP-binding</keyword>
<dbReference type="PATRIC" id="fig|1423718.3.peg.404"/>
<keyword evidence="3 7" id="KW-0547">Nucleotide-binding</keyword>
<dbReference type="RefSeq" id="WP_056977033.1">
    <property type="nucleotide sequence ID" value="NZ_AYYP01000060.1"/>
</dbReference>
<comment type="subunit">
    <text evidence="7">Homodimer.</text>
</comment>
<evidence type="ECO:0000256" key="5">
    <source>
        <dbReference type="ARBA" id="ARBA00023054"/>
    </source>
</evidence>
<dbReference type="OrthoDB" id="9808768at2"/>
<dbReference type="GO" id="GO:0003677">
    <property type="term" value="F:DNA binding"/>
    <property type="evidence" value="ECO:0007669"/>
    <property type="project" value="UniProtKB-UniRule"/>
</dbReference>
<feature type="coiled-coil region" evidence="7">
    <location>
        <begin position="227"/>
        <end position="475"/>
    </location>
</feature>
<dbReference type="Gene3D" id="3.30.70.1620">
    <property type="match status" value="1"/>
</dbReference>
<dbReference type="GO" id="GO:0016887">
    <property type="term" value="F:ATP hydrolysis activity"/>
    <property type="evidence" value="ECO:0007669"/>
    <property type="project" value="InterPro"/>
</dbReference>
<dbReference type="Pfam" id="PF02463">
    <property type="entry name" value="SMC_N"/>
    <property type="match status" value="1"/>
</dbReference>
<keyword evidence="2 7" id="KW-0963">Cytoplasm</keyword>
<dbReference type="Proteomes" id="UP000051008">
    <property type="component" value="Unassembled WGS sequence"/>
</dbReference>
<dbReference type="Gene3D" id="1.10.287.1490">
    <property type="match status" value="1"/>
</dbReference>
<dbReference type="AlphaFoldDB" id="A0A0R2A822"/>
<dbReference type="GO" id="GO:0005524">
    <property type="term" value="F:ATP binding"/>
    <property type="evidence" value="ECO:0007669"/>
    <property type="project" value="UniProtKB-UniRule"/>
</dbReference>
<reference evidence="9 10" key="1">
    <citation type="journal article" date="2015" name="Genome Announc.">
        <title>Expanding the biotechnology potential of lactobacilli through comparative genomics of 213 strains and associated genera.</title>
        <authorList>
            <person name="Sun Z."/>
            <person name="Harris H.M."/>
            <person name="McCann A."/>
            <person name="Guo C."/>
            <person name="Argimon S."/>
            <person name="Zhang W."/>
            <person name="Yang X."/>
            <person name="Jeffery I.B."/>
            <person name="Cooney J.C."/>
            <person name="Kagawa T.F."/>
            <person name="Liu W."/>
            <person name="Song Y."/>
            <person name="Salvetti E."/>
            <person name="Wrobel A."/>
            <person name="Rasinkangas P."/>
            <person name="Parkhill J."/>
            <person name="Rea M.C."/>
            <person name="O'Sullivan O."/>
            <person name="Ritari J."/>
            <person name="Douillard F.P."/>
            <person name="Paul Ross R."/>
            <person name="Yang R."/>
            <person name="Briner A.E."/>
            <person name="Felis G.E."/>
            <person name="de Vos W.M."/>
            <person name="Barrangou R."/>
            <person name="Klaenhammer T.R."/>
            <person name="Caufield P.W."/>
            <person name="Cui Y."/>
            <person name="Zhang H."/>
            <person name="O'Toole P.W."/>
        </authorList>
    </citation>
    <scope>NUCLEOTIDE SEQUENCE [LARGE SCALE GENOMIC DNA]</scope>
    <source>
        <strain evidence="9 10">DSM 20509</strain>
    </source>
</reference>
<dbReference type="SUPFAM" id="SSF75553">
    <property type="entry name" value="Smc hinge domain"/>
    <property type="match status" value="1"/>
</dbReference>
<dbReference type="GO" id="GO:0005694">
    <property type="term" value="C:chromosome"/>
    <property type="evidence" value="ECO:0007669"/>
    <property type="project" value="InterPro"/>
</dbReference>
<dbReference type="InterPro" id="IPR027417">
    <property type="entry name" value="P-loop_NTPase"/>
</dbReference>
<dbReference type="InterPro" id="IPR036277">
    <property type="entry name" value="SMC_hinge_sf"/>
</dbReference>
<feature type="binding site" evidence="7">
    <location>
        <begin position="32"/>
        <end position="39"/>
    </location>
    <ligand>
        <name>ATP</name>
        <dbReference type="ChEBI" id="CHEBI:30616"/>
    </ligand>
</feature>
<comment type="caution">
    <text evidence="9">The sequence shown here is derived from an EMBL/GenBank/DDBJ whole genome shotgun (WGS) entry which is preliminary data.</text>
</comment>
<dbReference type="GO" id="GO:0007062">
    <property type="term" value="P:sister chromatid cohesion"/>
    <property type="evidence" value="ECO:0007669"/>
    <property type="project" value="InterPro"/>
</dbReference>
<evidence type="ECO:0000256" key="6">
    <source>
        <dbReference type="ARBA" id="ARBA00023125"/>
    </source>
</evidence>
<evidence type="ECO:0000256" key="2">
    <source>
        <dbReference type="ARBA" id="ARBA00022490"/>
    </source>
</evidence>
<dbReference type="HAMAP" id="MF_01894">
    <property type="entry name" value="Smc_prok"/>
    <property type="match status" value="1"/>
</dbReference>
<organism evidence="9 10">
    <name type="scientific">Ligilactobacillus agilis DSM 20509</name>
    <dbReference type="NCBI Taxonomy" id="1423718"/>
    <lineage>
        <taxon>Bacteria</taxon>
        <taxon>Bacillati</taxon>
        <taxon>Bacillota</taxon>
        <taxon>Bacilli</taxon>
        <taxon>Lactobacillales</taxon>
        <taxon>Lactobacillaceae</taxon>
        <taxon>Ligilactobacillus</taxon>
    </lineage>
</organism>
<dbReference type="FunFam" id="3.40.50.300:FF:000901">
    <property type="entry name" value="Chromosome partition protein Smc"/>
    <property type="match status" value="1"/>
</dbReference>
<dbReference type="EMBL" id="AYYP01000060">
    <property type="protein sequence ID" value="KRM63601.1"/>
    <property type="molecule type" value="Genomic_DNA"/>
</dbReference>